<sequence>MKSFSIILLLFLSAAVLHAQQGDEGKVHRLPDSTAKEATSLNPDYYVLGESLAAQKKLPLLILLHGAGGTGLDIRKPRGLAVKVMRTLKKAGIEALIVAPQAAKSPAVAGAKGGWVPADLNKLLTHLLATLPIDPNRVYLSGNSMGGYGTYAWAGANPEHFAAIAPIVGGLGALGPKDITPNLDQWGKNLATLPMRSYYGEKDRVVPADRGAMVLKAIEKAGGKQAKVIVLDDMGHNAGKIPLSDPDFFRWLFSHTRKKQ</sequence>
<dbReference type="InterPro" id="IPR050955">
    <property type="entry name" value="Plant_Biomass_Hydrol_Est"/>
</dbReference>
<evidence type="ECO:0000256" key="1">
    <source>
        <dbReference type="ARBA" id="ARBA00022729"/>
    </source>
</evidence>
<protein>
    <submittedName>
        <fullName evidence="5">Phospholipase</fullName>
    </submittedName>
</protein>
<dbReference type="InterPro" id="IPR029058">
    <property type="entry name" value="AB_hydrolase_fold"/>
</dbReference>
<dbReference type="GO" id="GO:0006508">
    <property type="term" value="P:proteolysis"/>
    <property type="evidence" value="ECO:0007669"/>
    <property type="project" value="InterPro"/>
</dbReference>
<dbReference type="Gene3D" id="3.40.50.1820">
    <property type="entry name" value="alpha/beta hydrolase"/>
    <property type="match status" value="1"/>
</dbReference>
<dbReference type="GO" id="GO:0008236">
    <property type="term" value="F:serine-type peptidase activity"/>
    <property type="evidence" value="ECO:0007669"/>
    <property type="project" value="InterPro"/>
</dbReference>
<proteinExistence type="predicted"/>
<dbReference type="PANTHER" id="PTHR43037:SF5">
    <property type="entry name" value="FERULOYL ESTERASE"/>
    <property type="match status" value="1"/>
</dbReference>
<evidence type="ECO:0000313" key="5">
    <source>
        <dbReference type="EMBL" id="BDS06512.1"/>
    </source>
</evidence>
<feature type="signal peptide" evidence="3">
    <location>
        <begin position="1"/>
        <end position="19"/>
    </location>
</feature>
<name>A0AAT9FKQ4_9BACT</name>
<organism evidence="5">
    <name type="scientific">Oceaniferula spumae</name>
    <dbReference type="NCBI Taxonomy" id="2979115"/>
    <lineage>
        <taxon>Bacteria</taxon>
        <taxon>Pseudomonadati</taxon>
        <taxon>Verrucomicrobiota</taxon>
        <taxon>Verrucomicrobiia</taxon>
        <taxon>Verrucomicrobiales</taxon>
        <taxon>Verrucomicrobiaceae</taxon>
        <taxon>Oceaniferula</taxon>
    </lineage>
</organism>
<keyword evidence="1 3" id="KW-0732">Signal</keyword>
<dbReference type="Pfam" id="PF00326">
    <property type="entry name" value="Peptidase_S9"/>
    <property type="match status" value="1"/>
</dbReference>
<gene>
    <name evidence="5" type="ORF">NT6N_15520</name>
</gene>
<evidence type="ECO:0000256" key="3">
    <source>
        <dbReference type="SAM" id="SignalP"/>
    </source>
</evidence>
<evidence type="ECO:0000256" key="2">
    <source>
        <dbReference type="ARBA" id="ARBA00022801"/>
    </source>
</evidence>
<dbReference type="KEGG" id="osu:NT6N_15520"/>
<feature type="domain" description="Peptidase S9 prolyl oligopeptidase catalytic" evidence="4">
    <location>
        <begin position="108"/>
        <end position="169"/>
    </location>
</feature>
<dbReference type="AlphaFoldDB" id="A0AAT9FKQ4"/>
<accession>A0AAT9FKQ4</accession>
<reference evidence="5" key="1">
    <citation type="submission" date="2024-07" db="EMBL/GenBank/DDBJ databases">
        <title>Complete genome sequence of Verrucomicrobiaceae bacterium NT6N.</title>
        <authorList>
            <person name="Huang C."/>
            <person name="Takami H."/>
            <person name="Hamasaki K."/>
        </authorList>
    </citation>
    <scope>NUCLEOTIDE SEQUENCE</scope>
    <source>
        <strain evidence="5">NT6N</strain>
    </source>
</reference>
<feature type="chain" id="PRO_5043669663" evidence="3">
    <location>
        <begin position="20"/>
        <end position="260"/>
    </location>
</feature>
<dbReference type="InterPro" id="IPR001375">
    <property type="entry name" value="Peptidase_S9_cat"/>
</dbReference>
<evidence type="ECO:0000259" key="4">
    <source>
        <dbReference type="Pfam" id="PF00326"/>
    </source>
</evidence>
<keyword evidence="2" id="KW-0378">Hydrolase</keyword>
<dbReference type="EMBL" id="AP026866">
    <property type="protein sequence ID" value="BDS06512.1"/>
    <property type="molecule type" value="Genomic_DNA"/>
</dbReference>
<dbReference type="PANTHER" id="PTHR43037">
    <property type="entry name" value="UNNAMED PRODUCT-RELATED"/>
    <property type="match status" value="1"/>
</dbReference>
<dbReference type="SUPFAM" id="SSF53474">
    <property type="entry name" value="alpha/beta-Hydrolases"/>
    <property type="match status" value="1"/>
</dbReference>